<dbReference type="RefSeq" id="WP_133391569.1">
    <property type="nucleotide sequence ID" value="NZ_SMUW01000036.1"/>
</dbReference>
<proteinExistence type="predicted"/>
<dbReference type="AlphaFoldDB" id="A0A4R5UUV3"/>
<gene>
    <name evidence="1" type="ORF">E1898_15555</name>
</gene>
<comment type="caution">
    <text evidence="1">The sequence shown here is derived from an EMBL/GenBank/DDBJ whole genome shotgun (WGS) entry which is preliminary data.</text>
</comment>
<protein>
    <submittedName>
        <fullName evidence="1">Uncharacterized protein</fullName>
    </submittedName>
</protein>
<dbReference type="EMBL" id="SMUW01000036">
    <property type="protein sequence ID" value="TDK42845.1"/>
    <property type="molecule type" value="Genomic_DNA"/>
</dbReference>
<organism evidence="1 2">
    <name type="scientific">Algoriphagus formosus</name>
    <dbReference type="NCBI Taxonomy" id="2007308"/>
    <lineage>
        <taxon>Bacteria</taxon>
        <taxon>Pseudomonadati</taxon>
        <taxon>Bacteroidota</taxon>
        <taxon>Cytophagia</taxon>
        <taxon>Cytophagales</taxon>
        <taxon>Cyclobacteriaceae</taxon>
        <taxon>Algoriphagus</taxon>
    </lineage>
</organism>
<evidence type="ECO:0000313" key="1">
    <source>
        <dbReference type="EMBL" id="TDK42845.1"/>
    </source>
</evidence>
<accession>A0A4R5UUV3</accession>
<evidence type="ECO:0000313" key="2">
    <source>
        <dbReference type="Proteomes" id="UP000295438"/>
    </source>
</evidence>
<sequence>MNNFLPHPLRPYSRTQIDKVFNQVKAAMHAEALTRGNGRAIYQDCYTGKTLYGGDPYDYEHIFPSELLHSKYKHLLSDADIALVVNCPENVAVTTRVINQSKGKHDPEYWLGQAHHVRNNDIDLPHALANVKRAKAGIERMVATLSGK</sequence>
<keyword evidence="2" id="KW-1185">Reference proteome</keyword>
<name>A0A4R5UUV3_9BACT</name>
<reference evidence="1 2" key="1">
    <citation type="submission" date="2019-03" db="EMBL/GenBank/DDBJ databases">
        <title>Algoriphagus aquimaris sp. nov., isolated form marine sediment in Pohang, Korea.</title>
        <authorList>
            <person name="Kim J."/>
            <person name="Yoon S.-H."/>
            <person name="Lee S.-S."/>
        </authorList>
    </citation>
    <scope>NUCLEOTIDE SEQUENCE [LARGE SCALE GENOMIC DNA]</scope>
    <source>
        <strain evidence="1 2">F21</strain>
    </source>
</reference>
<dbReference type="Proteomes" id="UP000295438">
    <property type="component" value="Unassembled WGS sequence"/>
</dbReference>